<dbReference type="NCBIfam" id="TIGR02532">
    <property type="entry name" value="IV_pilin_GFxxxE"/>
    <property type="match status" value="1"/>
</dbReference>
<dbReference type="GO" id="GO:0015628">
    <property type="term" value="P:protein secretion by the type II secretion system"/>
    <property type="evidence" value="ECO:0007669"/>
    <property type="project" value="InterPro"/>
</dbReference>
<dbReference type="EMBL" id="AVCK01000011">
    <property type="protein sequence ID" value="KFN47223.1"/>
    <property type="molecule type" value="Genomic_DNA"/>
</dbReference>
<dbReference type="GO" id="GO:0015627">
    <property type="term" value="C:type II protein secretion system complex"/>
    <property type="evidence" value="ECO:0007669"/>
    <property type="project" value="InterPro"/>
</dbReference>
<evidence type="ECO:0000313" key="10">
    <source>
        <dbReference type="EMBL" id="KFN47223.1"/>
    </source>
</evidence>
<name>A0A091B3P1_9GAMM</name>
<proteinExistence type="inferred from homology"/>
<keyword evidence="6 9" id="KW-0812">Transmembrane</keyword>
<dbReference type="GO" id="GO:0005886">
    <property type="term" value="C:plasma membrane"/>
    <property type="evidence" value="ECO:0007669"/>
    <property type="project" value="UniProtKB-SubCell"/>
</dbReference>
<evidence type="ECO:0000256" key="9">
    <source>
        <dbReference type="SAM" id="Phobius"/>
    </source>
</evidence>
<dbReference type="Pfam" id="PF07963">
    <property type="entry name" value="N_methyl"/>
    <property type="match status" value="1"/>
</dbReference>
<comment type="subcellular location">
    <subcellularLocation>
        <location evidence="1">Cell inner membrane</location>
        <topology evidence="1">Single-pass membrane protein</topology>
    </subcellularLocation>
</comment>
<dbReference type="InterPro" id="IPR010052">
    <property type="entry name" value="T2SS_protein-GspI"/>
</dbReference>
<sequence>MRRQRGFTLLEIILAFALMSVGLGILVAILSGGLAQVRTAGDATEATLHAQSLLEQVGVLEPIEPGREQGEFDRGRYRWDLEITEAEDPAPRTESAEGFAPLETVGLQPAGAPVLYRVQLDVSWGEDDVPRTLRFSTLRARYPSPPGGSP</sequence>
<gene>
    <name evidence="10" type="ORF">N787_08865</name>
</gene>
<reference evidence="10 11" key="1">
    <citation type="submission" date="2013-09" db="EMBL/GenBank/DDBJ databases">
        <title>Genome sequencing of Arenimonas metalli.</title>
        <authorList>
            <person name="Chen F."/>
            <person name="Wang G."/>
        </authorList>
    </citation>
    <scope>NUCLEOTIDE SEQUENCE [LARGE SCALE GENOMIC DNA]</scope>
    <source>
        <strain evidence="10 11">CF5-1</strain>
    </source>
</reference>
<evidence type="ECO:0000256" key="4">
    <source>
        <dbReference type="ARBA" id="ARBA00022481"/>
    </source>
</evidence>
<keyword evidence="4" id="KW-0488">Methylation</keyword>
<accession>A0A091B3P1</accession>
<dbReference type="OrthoDB" id="7864109at2"/>
<evidence type="ECO:0000256" key="7">
    <source>
        <dbReference type="ARBA" id="ARBA00022989"/>
    </source>
</evidence>
<evidence type="ECO:0000256" key="1">
    <source>
        <dbReference type="ARBA" id="ARBA00004377"/>
    </source>
</evidence>
<organism evidence="10 11">
    <name type="scientific">Arenimonas metalli CF5-1</name>
    <dbReference type="NCBI Taxonomy" id="1384056"/>
    <lineage>
        <taxon>Bacteria</taxon>
        <taxon>Pseudomonadati</taxon>
        <taxon>Pseudomonadota</taxon>
        <taxon>Gammaproteobacteria</taxon>
        <taxon>Lysobacterales</taxon>
        <taxon>Lysobacteraceae</taxon>
        <taxon>Arenimonas</taxon>
    </lineage>
</organism>
<dbReference type="eggNOG" id="COG2165">
    <property type="taxonomic scope" value="Bacteria"/>
</dbReference>
<evidence type="ECO:0000313" key="11">
    <source>
        <dbReference type="Proteomes" id="UP000029393"/>
    </source>
</evidence>
<keyword evidence="11" id="KW-1185">Reference proteome</keyword>
<evidence type="ECO:0008006" key="12">
    <source>
        <dbReference type="Google" id="ProtNLM"/>
    </source>
</evidence>
<evidence type="ECO:0000256" key="5">
    <source>
        <dbReference type="ARBA" id="ARBA00022519"/>
    </source>
</evidence>
<dbReference type="Proteomes" id="UP000029393">
    <property type="component" value="Unassembled WGS sequence"/>
</dbReference>
<evidence type="ECO:0000256" key="2">
    <source>
        <dbReference type="ARBA" id="ARBA00008358"/>
    </source>
</evidence>
<dbReference type="InterPro" id="IPR012902">
    <property type="entry name" value="N_methyl_site"/>
</dbReference>
<comment type="similarity">
    <text evidence="2">Belongs to the GSP I family.</text>
</comment>
<keyword evidence="7 9" id="KW-1133">Transmembrane helix</keyword>
<dbReference type="PANTHER" id="PTHR38779:SF2">
    <property type="entry name" value="TYPE II SECRETION SYSTEM PROTEIN I-RELATED"/>
    <property type="match status" value="1"/>
</dbReference>
<evidence type="ECO:0000256" key="3">
    <source>
        <dbReference type="ARBA" id="ARBA00022475"/>
    </source>
</evidence>
<protein>
    <recommendedName>
        <fullName evidence="12">Type II secretion system protein GspI C-terminal domain-containing protein</fullName>
    </recommendedName>
</protein>
<dbReference type="STRING" id="1384056.N787_08865"/>
<evidence type="ECO:0000256" key="6">
    <source>
        <dbReference type="ARBA" id="ARBA00022692"/>
    </source>
</evidence>
<keyword evidence="8 9" id="KW-0472">Membrane</keyword>
<dbReference type="PATRIC" id="fig|1384056.3.peg.630"/>
<keyword evidence="3" id="KW-1003">Cell membrane</keyword>
<dbReference type="AlphaFoldDB" id="A0A091B3P1"/>
<dbReference type="PANTHER" id="PTHR38779">
    <property type="entry name" value="TYPE II SECRETION SYSTEM PROTEIN I-RELATED"/>
    <property type="match status" value="1"/>
</dbReference>
<evidence type="ECO:0000256" key="8">
    <source>
        <dbReference type="ARBA" id="ARBA00023136"/>
    </source>
</evidence>
<keyword evidence="5" id="KW-0997">Cell inner membrane</keyword>
<comment type="caution">
    <text evidence="10">The sequence shown here is derived from an EMBL/GenBank/DDBJ whole genome shotgun (WGS) entry which is preliminary data.</text>
</comment>
<dbReference type="RefSeq" id="WP_034210776.1">
    <property type="nucleotide sequence ID" value="NZ_AVCK01000011.1"/>
</dbReference>
<feature type="transmembrane region" description="Helical" evidence="9">
    <location>
        <begin position="12"/>
        <end position="35"/>
    </location>
</feature>